<accession>A0ABW0GJJ5</accession>
<keyword evidence="3" id="KW-1185">Reference proteome</keyword>
<protein>
    <recommendedName>
        <fullName evidence="4">Tetratricopeptide repeat protein</fullName>
    </recommendedName>
</protein>
<dbReference type="RefSeq" id="WP_340271490.1">
    <property type="nucleotide sequence ID" value="NZ_JBBEOG010000011.1"/>
</dbReference>
<evidence type="ECO:0000256" key="1">
    <source>
        <dbReference type="SAM" id="MobiDB-lite"/>
    </source>
</evidence>
<sequence>MAGLRTWRDRLRRRGQGGADGATGARGTATTEEHVSSVHESVDEERLHQLLKEDPNDEVRFAELAAVVRRRAAEGHAGGDPERAQADAVWALAEELAHDHRSWYPLIELARLSLHDDREAALRRLGVAAERDPSGTALVQALVLLRQAGDHDGALALGMGHWRPTEHPLGAGREMVSAAVDAHRLAEARRHLDALGEHPDATGVAAMRRDLERAVTAAERARRS</sequence>
<comment type="caution">
    <text evidence="2">The sequence shown here is derived from an EMBL/GenBank/DDBJ whole genome shotgun (WGS) entry which is preliminary data.</text>
</comment>
<evidence type="ECO:0000313" key="2">
    <source>
        <dbReference type="EMBL" id="MFC5379959.1"/>
    </source>
</evidence>
<proteinExistence type="predicted"/>
<feature type="compositionally biased region" description="Basic and acidic residues" evidence="1">
    <location>
        <begin position="31"/>
        <end position="45"/>
    </location>
</feature>
<gene>
    <name evidence="2" type="ORF">ACFPJ6_04055</name>
</gene>
<dbReference type="EMBL" id="JBHSLD010000004">
    <property type="protein sequence ID" value="MFC5379959.1"/>
    <property type="molecule type" value="Genomic_DNA"/>
</dbReference>
<dbReference type="Proteomes" id="UP001596122">
    <property type="component" value="Unassembled WGS sequence"/>
</dbReference>
<feature type="region of interest" description="Disordered" evidence="1">
    <location>
        <begin position="1"/>
        <end position="45"/>
    </location>
</feature>
<organism evidence="2 3">
    <name type="scientific">Aquipuribacter nitratireducens</name>
    <dbReference type="NCBI Taxonomy" id="650104"/>
    <lineage>
        <taxon>Bacteria</taxon>
        <taxon>Bacillati</taxon>
        <taxon>Actinomycetota</taxon>
        <taxon>Actinomycetes</taxon>
        <taxon>Micrococcales</taxon>
        <taxon>Intrasporangiaceae</taxon>
        <taxon>Aquipuribacter</taxon>
    </lineage>
</organism>
<reference evidence="3" key="1">
    <citation type="journal article" date="2019" name="Int. J. Syst. Evol. Microbiol.">
        <title>The Global Catalogue of Microorganisms (GCM) 10K type strain sequencing project: providing services to taxonomists for standard genome sequencing and annotation.</title>
        <authorList>
            <consortium name="The Broad Institute Genomics Platform"/>
            <consortium name="The Broad Institute Genome Sequencing Center for Infectious Disease"/>
            <person name="Wu L."/>
            <person name="Ma J."/>
        </authorList>
    </citation>
    <scope>NUCLEOTIDE SEQUENCE [LARGE SCALE GENOMIC DNA]</scope>
    <source>
        <strain evidence="3">CCUG 43114</strain>
    </source>
</reference>
<evidence type="ECO:0008006" key="4">
    <source>
        <dbReference type="Google" id="ProtNLM"/>
    </source>
</evidence>
<evidence type="ECO:0000313" key="3">
    <source>
        <dbReference type="Proteomes" id="UP001596122"/>
    </source>
</evidence>
<name>A0ABW0GJJ5_9MICO</name>